<organism evidence="1 2">
    <name type="scientific">Protea cynaroides</name>
    <dbReference type="NCBI Taxonomy" id="273540"/>
    <lineage>
        <taxon>Eukaryota</taxon>
        <taxon>Viridiplantae</taxon>
        <taxon>Streptophyta</taxon>
        <taxon>Embryophyta</taxon>
        <taxon>Tracheophyta</taxon>
        <taxon>Spermatophyta</taxon>
        <taxon>Magnoliopsida</taxon>
        <taxon>Proteales</taxon>
        <taxon>Proteaceae</taxon>
        <taxon>Protea</taxon>
    </lineage>
</organism>
<dbReference type="Proteomes" id="UP001141806">
    <property type="component" value="Unassembled WGS sequence"/>
</dbReference>
<dbReference type="AlphaFoldDB" id="A0A9Q0KI09"/>
<sequence length="231" mass="25038">MVGRSAKAISVGRKNVISAPPSSSLNSLATPKAVNIEVASHKIETRGDKEGIDSENGDIVRECFYKGEDGGGDRRGGVGEADGDNGIRYNASNINRATVFGGAPNGLEEGGDEFAVSRDVEVEQGEVLKEDMEAEDVFEDGFISFTGGLDELLVEVSTYSDFLLVEYQHWFHHNRETLRWFQSRNIILMASERAVFSGNKWWLSDLARGLAIGKAVASNAMVSAMVSSVVE</sequence>
<keyword evidence="2" id="KW-1185">Reference proteome</keyword>
<gene>
    <name evidence="1" type="ORF">NE237_003713</name>
</gene>
<name>A0A9Q0KI09_9MAGN</name>
<comment type="caution">
    <text evidence="1">The sequence shown here is derived from an EMBL/GenBank/DDBJ whole genome shotgun (WGS) entry which is preliminary data.</text>
</comment>
<proteinExistence type="predicted"/>
<accession>A0A9Q0KI09</accession>
<evidence type="ECO:0000313" key="1">
    <source>
        <dbReference type="EMBL" id="KAJ4970614.1"/>
    </source>
</evidence>
<protein>
    <submittedName>
        <fullName evidence="1">Uncharacterized protein</fullName>
    </submittedName>
</protein>
<evidence type="ECO:0000313" key="2">
    <source>
        <dbReference type="Proteomes" id="UP001141806"/>
    </source>
</evidence>
<reference evidence="1" key="1">
    <citation type="journal article" date="2023" name="Plant J.">
        <title>The genome of the king protea, Protea cynaroides.</title>
        <authorList>
            <person name="Chang J."/>
            <person name="Duong T.A."/>
            <person name="Schoeman C."/>
            <person name="Ma X."/>
            <person name="Roodt D."/>
            <person name="Barker N."/>
            <person name="Li Z."/>
            <person name="Van de Peer Y."/>
            <person name="Mizrachi E."/>
        </authorList>
    </citation>
    <scope>NUCLEOTIDE SEQUENCE</scope>
    <source>
        <tissue evidence="1">Young leaves</tissue>
    </source>
</reference>
<dbReference type="EMBL" id="JAMYWD010000005">
    <property type="protein sequence ID" value="KAJ4970614.1"/>
    <property type="molecule type" value="Genomic_DNA"/>
</dbReference>